<evidence type="ECO:0000256" key="2">
    <source>
        <dbReference type="ARBA" id="ARBA00008170"/>
    </source>
</evidence>
<dbReference type="AlphaFoldDB" id="A0A1X2HLT6"/>
<feature type="transmembrane region" description="Helical" evidence="8">
    <location>
        <begin position="45"/>
        <end position="64"/>
    </location>
</feature>
<keyword evidence="5 8" id="KW-1133">Transmembrane helix</keyword>
<dbReference type="InterPro" id="IPR051359">
    <property type="entry name" value="CaCA_antiporter"/>
</dbReference>
<dbReference type="InParanoid" id="A0A1X2HLT6"/>
<dbReference type="STRING" id="13706.A0A1X2HLT6"/>
<protein>
    <submittedName>
        <fullName evidence="11">Sodium/calcium exchanger protein-domain-containing protein</fullName>
    </submittedName>
</protein>
<feature type="transmembrane region" description="Helical" evidence="8">
    <location>
        <begin position="670"/>
        <end position="695"/>
    </location>
</feature>
<feature type="compositionally biased region" description="Polar residues" evidence="7">
    <location>
        <begin position="352"/>
        <end position="362"/>
    </location>
</feature>
<keyword evidence="3" id="KW-0813">Transport</keyword>
<evidence type="ECO:0000256" key="3">
    <source>
        <dbReference type="ARBA" id="ARBA00022448"/>
    </source>
</evidence>
<evidence type="ECO:0000256" key="1">
    <source>
        <dbReference type="ARBA" id="ARBA00004141"/>
    </source>
</evidence>
<name>A0A1X2HLT6_SYNRA</name>
<feature type="region of interest" description="Disordered" evidence="7">
    <location>
        <begin position="352"/>
        <end position="395"/>
    </location>
</feature>
<comment type="caution">
    <text evidence="11">The sequence shown here is derived from an EMBL/GenBank/DDBJ whole genome shotgun (WGS) entry which is preliminary data.</text>
</comment>
<feature type="transmembrane region" description="Helical" evidence="8">
    <location>
        <begin position="542"/>
        <end position="563"/>
    </location>
</feature>
<feature type="signal peptide" evidence="9">
    <location>
        <begin position="1"/>
        <end position="21"/>
    </location>
</feature>
<feature type="compositionally biased region" description="Basic residues" evidence="7">
    <location>
        <begin position="363"/>
        <end position="372"/>
    </location>
</feature>
<feature type="transmembrane region" description="Helical" evidence="8">
    <location>
        <begin position="238"/>
        <end position="260"/>
    </location>
</feature>
<dbReference type="GO" id="GO:0016020">
    <property type="term" value="C:membrane"/>
    <property type="evidence" value="ECO:0007669"/>
    <property type="project" value="UniProtKB-SubCell"/>
</dbReference>
<proteinExistence type="inferred from homology"/>
<feature type="transmembrane region" description="Helical" evidence="8">
    <location>
        <begin position="515"/>
        <end position="535"/>
    </location>
</feature>
<keyword evidence="12" id="KW-1185">Reference proteome</keyword>
<reference evidence="11 12" key="1">
    <citation type="submission" date="2016-07" db="EMBL/GenBank/DDBJ databases">
        <title>Pervasive Adenine N6-methylation of Active Genes in Fungi.</title>
        <authorList>
            <consortium name="DOE Joint Genome Institute"/>
            <person name="Mondo S.J."/>
            <person name="Dannebaum R.O."/>
            <person name="Kuo R.C."/>
            <person name="Labutti K."/>
            <person name="Haridas S."/>
            <person name="Kuo A."/>
            <person name="Salamov A."/>
            <person name="Ahrendt S.R."/>
            <person name="Lipzen A."/>
            <person name="Sullivan W."/>
            <person name="Andreopoulos W.B."/>
            <person name="Clum A."/>
            <person name="Lindquist E."/>
            <person name="Daum C."/>
            <person name="Ramamoorthy G.K."/>
            <person name="Gryganskyi A."/>
            <person name="Culley D."/>
            <person name="Magnuson J.K."/>
            <person name="James T.Y."/>
            <person name="O'Malley M.A."/>
            <person name="Stajich J.E."/>
            <person name="Spatafora J.W."/>
            <person name="Visel A."/>
            <person name="Grigoriev I.V."/>
        </authorList>
    </citation>
    <scope>NUCLEOTIDE SEQUENCE [LARGE SCALE GENOMIC DNA]</scope>
    <source>
        <strain evidence="11 12">NRRL 2496</strain>
    </source>
</reference>
<keyword evidence="6 8" id="KW-0472">Membrane</keyword>
<sequence length="731" mass="80942">MKDRRATFLLVSCLILFSILARIVNHRNHFEDDLSPFSSHHKEVITCLSFFSFLSYLGLPFFFYSLSFSLYQCSNVEKHEDQCAFVEAACKGFSKFYLRFYYCSELWKPISLSAMVICLLMLFGSISVVASDFFSVNLQTISSKLQLSESMAGVTVLAFGNGSPDLFSTFSAMDTGAGSLAIGELIGAAFFIVSVVSGCMGIIRPFKSKRITFMRDASFLTGAIMMLTWIVYHRRIMWFHGVALIAYYVTYVFVVVFGAYRFPGAESPAKLEPKSFPYSFSSHESHLGHVIRPVSPNSSYRSSLHIDGMHVPRTTSTNGSISTRLARHAMTPRVGIRTSLFSAIEFQEQVTSIRRTNSSSSHRTYHPHTSYTRRRDREPSIPEIRLGPQDDQDDKKSITIAVPSHSELSSKSKPQDWSSPLQLSLIMEDVWQTLFPTLQDWQAKTAFAKLSSLVAVPVVLMFTLTLPVAEDSYLTVPSVHHHASEEEDGLSDMDDDGILDDEMNEECLGQDWHRWLLATQAVLATTFVFGVMALNAFISARYVAVGFLIGCGLATAVFTWTKKDTPPKWFWMMSFVGFVIALNWIFLLANAMVGLLQALGTILSISDAIMGLTIFALGNSVGDFVANTAIAKMGFPTMAISACYAGPLLNMVLGVGISSTYQAFKTGQPYALDIAPSILVSCGGLITVLLSTLMVVNLNGYCINEGLGWWMIVVYLACCLVNVLLECDVFS</sequence>
<dbReference type="PANTHER" id="PTHR12266:SF0">
    <property type="entry name" value="MITOCHONDRIAL SODIUM_CALCIUM EXCHANGER PROTEIN"/>
    <property type="match status" value="1"/>
</dbReference>
<dbReference type="InterPro" id="IPR044880">
    <property type="entry name" value="NCX_ion-bd_dom_sf"/>
</dbReference>
<dbReference type="PANTHER" id="PTHR12266">
    <property type="entry name" value="NA+/CA2+ K+ INDEPENDENT EXCHANGER"/>
    <property type="match status" value="1"/>
</dbReference>
<dbReference type="FunCoup" id="A0A1X2HLT6">
    <property type="interactions" value="44"/>
</dbReference>
<evidence type="ECO:0000256" key="9">
    <source>
        <dbReference type="SAM" id="SignalP"/>
    </source>
</evidence>
<feature type="domain" description="Sodium/calcium exchanger membrane region" evidence="10">
    <location>
        <begin position="574"/>
        <end position="721"/>
    </location>
</feature>
<feature type="transmembrane region" description="Helical" evidence="8">
    <location>
        <begin position="450"/>
        <end position="469"/>
    </location>
</feature>
<feature type="transmembrane region" description="Helical" evidence="8">
    <location>
        <begin position="707"/>
        <end position="725"/>
    </location>
</feature>
<feature type="transmembrane region" description="Helical" evidence="8">
    <location>
        <begin position="595"/>
        <end position="618"/>
    </location>
</feature>
<evidence type="ECO:0000256" key="7">
    <source>
        <dbReference type="SAM" id="MobiDB-lite"/>
    </source>
</evidence>
<keyword evidence="4 8" id="KW-0812">Transmembrane</keyword>
<dbReference type="OMA" id="NGYPRIA"/>
<gene>
    <name evidence="11" type="ORF">BCR43DRAFT_434910</name>
</gene>
<feature type="chain" id="PRO_5012959350" evidence="9">
    <location>
        <begin position="22"/>
        <end position="731"/>
    </location>
</feature>
<dbReference type="GO" id="GO:0008324">
    <property type="term" value="F:monoatomic cation transmembrane transporter activity"/>
    <property type="evidence" value="ECO:0007669"/>
    <property type="project" value="TreeGrafter"/>
</dbReference>
<evidence type="ECO:0000313" key="11">
    <source>
        <dbReference type="EMBL" id="ORZ00343.1"/>
    </source>
</evidence>
<dbReference type="InterPro" id="IPR004837">
    <property type="entry name" value="NaCa_Exmemb"/>
</dbReference>
<dbReference type="GO" id="GO:0006874">
    <property type="term" value="P:intracellular calcium ion homeostasis"/>
    <property type="evidence" value="ECO:0007669"/>
    <property type="project" value="TreeGrafter"/>
</dbReference>
<evidence type="ECO:0000313" key="12">
    <source>
        <dbReference type="Proteomes" id="UP000242180"/>
    </source>
</evidence>
<feature type="domain" description="Sodium/calcium exchanger membrane region" evidence="10">
    <location>
        <begin position="117"/>
        <end position="256"/>
    </location>
</feature>
<keyword evidence="9" id="KW-0732">Signal</keyword>
<dbReference type="Pfam" id="PF01699">
    <property type="entry name" value="Na_Ca_ex"/>
    <property type="match status" value="2"/>
</dbReference>
<feature type="transmembrane region" description="Helical" evidence="8">
    <location>
        <begin position="109"/>
        <end position="130"/>
    </location>
</feature>
<evidence type="ECO:0000256" key="6">
    <source>
        <dbReference type="ARBA" id="ARBA00023136"/>
    </source>
</evidence>
<comment type="subcellular location">
    <subcellularLocation>
        <location evidence="1">Membrane</location>
        <topology evidence="1">Multi-pass membrane protein</topology>
    </subcellularLocation>
</comment>
<feature type="transmembrane region" description="Helical" evidence="8">
    <location>
        <begin position="180"/>
        <end position="203"/>
    </location>
</feature>
<organism evidence="11 12">
    <name type="scientific">Syncephalastrum racemosum</name>
    <name type="common">Filamentous fungus</name>
    <dbReference type="NCBI Taxonomy" id="13706"/>
    <lineage>
        <taxon>Eukaryota</taxon>
        <taxon>Fungi</taxon>
        <taxon>Fungi incertae sedis</taxon>
        <taxon>Mucoromycota</taxon>
        <taxon>Mucoromycotina</taxon>
        <taxon>Mucoromycetes</taxon>
        <taxon>Mucorales</taxon>
        <taxon>Syncephalastraceae</taxon>
        <taxon>Syncephalastrum</taxon>
    </lineage>
</organism>
<dbReference type="Proteomes" id="UP000242180">
    <property type="component" value="Unassembled WGS sequence"/>
</dbReference>
<feature type="transmembrane region" description="Helical" evidence="8">
    <location>
        <begin position="569"/>
        <end position="588"/>
    </location>
</feature>
<dbReference type="EMBL" id="MCGN01000002">
    <property type="protein sequence ID" value="ORZ00343.1"/>
    <property type="molecule type" value="Genomic_DNA"/>
</dbReference>
<evidence type="ECO:0000256" key="8">
    <source>
        <dbReference type="SAM" id="Phobius"/>
    </source>
</evidence>
<comment type="similarity">
    <text evidence="2">Belongs to the Ca(2+):cation antiporter (CaCA) (TC 2.A.19) family.</text>
</comment>
<feature type="transmembrane region" description="Helical" evidence="8">
    <location>
        <begin position="215"/>
        <end position="232"/>
    </location>
</feature>
<dbReference type="OrthoDB" id="407410at2759"/>
<accession>A0A1X2HLT6</accession>
<evidence type="ECO:0000256" key="4">
    <source>
        <dbReference type="ARBA" id="ARBA00022692"/>
    </source>
</evidence>
<evidence type="ECO:0000259" key="10">
    <source>
        <dbReference type="Pfam" id="PF01699"/>
    </source>
</evidence>
<dbReference type="Gene3D" id="1.20.1420.30">
    <property type="entry name" value="NCX, central ion-binding region"/>
    <property type="match status" value="2"/>
</dbReference>
<feature type="transmembrane region" description="Helical" evidence="8">
    <location>
        <begin position="638"/>
        <end position="658"/>
    </location>
</feature>
<evidence type="ECO:0000256" key="5">
    <source>
        <dbReference type="ARBA" id="ARBA00022989"/>
    </source>
</evidence>